<keyword evidence="5" id="KW-0677">Repeat</keyword>
<dbReference type="EnsemblMetazoa" id="XM_779201">
    <property type="protein sequence ID" value="XP_784294"/>
    <property type="gene ID" value="LOC579067"/>
</dbReference>
<keyword evidence="3 14" id="KW-0813">Transport</keyword>
<evidence type="ECO:0000256" key="2">
    <source>
        <dbReference type="ARBA" id="ARBA00006375"/>
    </source>
</evidence>
<evidence type="ECO:0000256" key="5">
    <source>
        <dbReference type="ARBA" id="ARBA00022737"/>
    </source>
</evidence>
<dbReference type="Gene3D" id="1.50.40.10">
    <property type="entry name" value="Mitochondrial carrier domain"/>
    <property type="match status" value="1"/>
</dbReference>
<feature type="repeat" description="Solcar" evidence="13">
    <location>
        <begin position="16"/>
        <end position="109"/>
    </location>
</feature>
<dbReference type="AlphaFoldDB" id="A0A7M7RCL1"/>
<proteinExistence type="inferred from homology"/>
<feature type="transmembrane region" description="Helical" evidence="15">
    <location>
        <begin position="188"/>
        <end position="206"/>
    </location>
</feature>
<comment type="catalytic activity">
    <reaction evidence="12">
        <text>thiamine phosphate(out) + thiamine diphosphate(in) = thiamine phosphate(in) + thiamine diphosphate(out)</text>
        <dbReference type="Rhea" id="RHEA:73383"/>
        <dbReference type="ChEBI" id="CHEBI:37575"/>
        <dbReference type="ChEBI" id="CHEBI:58937"/>
    </reaction>
</comment>
<evidence type="ECO:0000313" key="16">
    <source>
        <dbReference type="EnsemblMetazoa" id="XP_784294"/>
    </source>
</evidence>
<dbReference type="FunFam" id="1.50.40.10:FF:000011">
    <property type="entry name" value="Mitochondrial thiamine pyrophosphate carrier 1"/>
    <property type="match status" value="1"/>
</dbReference>
<dbReference type="InParanoid" id="A0A7M7RCL1"/>
<keyword evidence="4 13" id="KW-0812">Transmembrane</keyword>
<evidence type="ECO:0000256" key="12">
    <source>
        <dbReference type="ARBA" id="ARBA00050799"/>
    </source>
</evidence>
<evidence type="ECO:0000256" key="7">
    <source>
        <dbReference type="ARBA" id="ARBA00023128"/>
    </source>
</evidence>
<dbReference type="OrthoDB" id="18574at2759"/>
<evidence type="ECO:0000256" key="15">
    <source>
        <dbReference type="SAM" id="Phobius"/>
    </source>
</evidence>
<feature type="repeat" description="Solcar" evidence="13">
    <location>
        <begin position="222"/>
        <end position="317"/>
    </location>
</feature>
<dbReference type="GO" id="GO:0015234">
    <property type="term" value="F:thiamine transmembrane transporter activity"/>
    <property type="evidence" value="ECO:0000318"/>
    <property type="project" value="GO_Central"/>
</dbReference>
<dbReference type="GeneID" id="579067"/>
<accession>A0A7M7RCL1</accession>
<dbReference type="Proteomes" id="UP000007110">
    <property type="component" value="Unassembled WGS sequence"/>
</dbReference>
<evidence type="ECO:0000256" key="10">
    <source>
        <dbReference type="ARBA" id="ARBA00040836"/>
    </source>
</evidence>
<dbReference type="OMA" id="MYVCYGA"/>
<feature type="transmembrane region" description="Helical" evidence="15">
    <location>
        <begin position="90"/>
        <end position="114"/>
    </location>
</feature>
<keyword evidence="8 13" id="KW-0472">Membrane</keyword>
<keyword evidence="6 15" id="KW-1133">Transmembrane helix</keyword>
<evidence type="ECO:0000256" key="8">
    <source>
        <dbReference type="ARBA" id="ARBA00023136"/>
    </source>
</evidence>
<dbReference type="GO" id="GO:0030974">
    <property type="term" value="P:thiamine pyrophosphate transmembrane transport"/>
    <property type="evidence" value="ECO:0000318"/>
    <property type="project" value="GO_Central"/>
</dbReference>
<comment type="function">
    <text evidence="9">Mitochondrial transporter mediating uptake of thiamine diphosphate into mitochondria. It is not clear if the antiporter activity is affected by the membrane potential or by the proton electrochemical gradient.</text>
</comment>
<name>A0A7M7RCL1_STRPU</name>
<dbReference type="RefSeq" id="XP_784294.4">
    <property type="nucleotide sequence ID" value="XM_779201.5"/>
</dbReference>
<dbReference type="KEGG" id="spu:579067"/>
<evidence type="ECO:0000256" key="6">
    <source>
        <dbReference type="ARBA" id="ARBA00022989"/>
    </source>
</evidence>
<feature type="repeat" description="Solcar" evidence="13">
    <location>
        <begin position="123"/>
        <end position="209"/>
    </location>
</feature>
<keyword evidence="7" id="KW-0496">Mitochondrion</keyword>
<evidence type="ECO:0000256" key="4">
    <source>
        <dbReference type="ARBA" id="ARBA00022692"/>
    </source>
</evidence>
<dbReference type="SUPFAM" id="SSF103506">
    <property type="entry name" value="Mitochondrial carrier"/>
    <property type="match status" value="1"/>
</dbReference>
<dbReference type="InterPro" id="IPR023395">
    <property type="entry name" value="MCP_dom_sf"/>
</dbReference>
<comment type="similarity">
    <text evidence="2 14">Belongs to the mitochondrial carrier (TC 2.A.29) family.</text>
</comment>
<reference evidence="16" key="2">
    <citation type="submission" date="2021-01" db="UniProtKB">
        <authorList>
            <consortium name="EnsemblMetazoa"/>
        </authorList>
    </citation>
    <scope>IDENTIFICATION</scope>
</reference>
<evidence type="ECO:0000313" key="17">
    <source>
        <dbReference type="Proteomes" id="UP000007110"/>
    </source>
</evidence>
<dbReference type="CTD" id="60386"/>
<evidence type="ECO:0000256" key="1">
    <source>
        <dbReference type="ARBA" id="ARBA00004225"/>
    </source>
</evidence>
<organism evidence="16 17">
    <name type="scientific">Strongylocentrotus purpuratus</name>
    <name type="common">Purple sea urchin</name>
    <dbReference type="NCBI Taxonomy" id="7668"/>
    <lineage>
        <taxon>Eukaryota</taxon>
        <taxon>Metazoa</taxon>
        <taxon>Echinodermata</taxon>
        <taxon>Eleutherozoa</taxon>
        <taxon>Echinozoa</taxon>
        <taxon>Echinoidea</taxon>
        <taxon>Euechinoidea</taxon>
        <taxon>Echinacea</taxon>
        <taxon>Camarodonta</taxon>
        <taxon>Echinidea</taxon>
        <taxon>Strongylocentrotidae</taxon>
        <taxon>Strongylocentrotus</taxon>
    </lineage>
</organism>
<dbReference type="Pfam" id="PF00153">
    <property type="entry name" value="Mito_carr"/>
    <property type="match status" value="3"/>
</dbReference>
<dbReference type="InterPro" id="IPR018108">
    <property type="entry name" value="MCP_transmembrane"/>
</dbReference>
<keyword evidence="17" id="KW-1185">Reference proteome</keyword>
<reference evidence="17" key="1">
    <citation type="submission" date="2015-02" db="EMBL/GenBank/DDBJ databases">
        <title>Genome sequencing for Strongylocentrotus purpuratus.</title>
        <authorList>
            <person name="Murali S."/>
            <person name="Liu Y."/>
            <person name="Vee V."/>
            <person name="English A."/>
            <person name="Wang M."/>
            <person name="Skinner E."/>
            <person name="Han Y."/>
            <person name="Muzny D.M."/>
            <person name="Worley K.C."/>
            <person name="Gibbs R.A."/>
        </authorList>
    </citation>
    <scope>NUCLEOTIDE SEQUENCE</scope>
</reference>
<evidence type="ECO:0000256" key="3">
    <source>
        <dbReference type="ARBA" id="ARBA00022448"/>
    </source>
</evidence>
<dbReference type="PANTHER" id="PTHR24089">
    <property type="entry name" value="SOLUTE CARRIER FAMILY 25"/>
    <property type="match status" value="1"/>
</dbReference>
<sequence length="323" mass="35869">MVGYAPTNDREQHRQLTKLDYGIAGAASGAFTRVCLQPLDVLKIRFQLQEEPVKRGVPTAKYHSIFQAAGSIIREEGLSSMWKGHVPAQALSIIFGVAQFVTFEGLTYMAYPLLPSDLTTGVYKPVYHFMCGGVSGCMASLVSLPVDVLRTRLVSQGEPKVYKSISHALQSMYMEAGVRTFYKGLTPTMMLLFPQTGLQFGFYALFTRMWKKAQDRTHIHQLSGFQSLLCGGLAGVCAKSGVYPLDVIKKRLQVQGFEEARRPFGHVTHYTGFLHCIATIAKQEGMKGLFKGLSPSLLKSFFSVGLHFAAYEKCCQWLAQVER</sequence>
<dbReference type="InterPro" id="IPR002067">
    <property type="entry name" value="MCP"/>
</dbReference>
<dbReference type="GO" id="GO:0090422">
    <property type="term" value="F:thiamine pyrophosphate transmembrane transporter activity"/>
    <property type="evidence" value="ECO:0007669"/>
    <property type="project" value="UniProtKB-ARBA"/>
</dbReference>
<dbReference type="GO" id="GO:0005743">
    <property type="term" value="C:mitochondrial inner membrane"/>
    <property type="evidence" value="ECO:0000318"/>
    <property type="project" value="GO_Central"/>
</dbReference>
<evidence type="ECO:0000256" key="9">
    <source>
        <dbReference type="ARBA" id="ARBA00037549"/>
    </source>
</evidence>
<evidence type="ECO:0000256" key="13">
    <source>
        <dbReference type="PROSITE-ProRule" id="PRU00282"/>
    </source>
</evidence>
<evidence type="ECO:0000256" key="14">
    <source>
        <dbReference type="RuleBase" id="RU000488"/>
    </source>
</evidence>
<evidence type="ECO:0000256" key="11">
    <source>
        <dbReference type="ARBA" id="ARBA00041879"/>
    </source>
</evidence>
<protein>
    <recommendedName>
        <fullName evidence="10">Mitochondrial thiamine pyrophosphate carrier</fullName>
    </recommendedName>
    <alternativeName>
        <fullName evidence="11">Solute carrier family 25 member 19</fullName>
    </alternativeName>
</protein>
<comment type="subcellular location">
    <subcellularLocation>
        <location evidence="1">Mitochondrion membrane</location>
        <topology evidence="1">Multi-pass membrane protein</topology>
    </subcellularLocation>
</comment>
<dbReference type="PROSITE" id="PS50920">
    <property type="entry name" value="SOLCAR"/>
    <property type="match status" value="3"/>
</dbReference>
<dbReference type="PRINTS" id="PR00926">
    <property type="entry name" value="MITOCARRIER"/>
</dbReference>